<comment type="caution">
    <text evidence="4">The sequence shown here is derived from an EMBL/GenBank/DDBJ whole genome shotgun (WGS) entry which is preliminary data.</text>
</comment>
<dbReference type="PANTHER" id="PTHR43280:SF29">
    <property type="entry name" value="ARAC-FAMILY TRANSCRIPTIONAL REGULATOR"/>
    <property type="match status" value="1"/>
</dbReference>
<feature type="transmembrane region" description="Helical" evidence="2">
    <location>
        <begin position="110"/>
        <end position="128"/>
    </location>
</feature>
<dbReference type="PANTHER" id="PTHR43280">
    <property type="entry name" value="ARAC-FAMILY TRANSCRIPTIONAL REGULATOR"/>
    <property type="match status" value="1"/>
</dbReference>
<dbReference type="PROSITE" id="PS01124">
    <property type="entry name" value="HTH_ARAC_FAMILY_2"/>
    <property type="match status" value="1"/>
</dbReference>
<keyword evidence="2" id="KW-0812">Transmembrane</keyword>
<organism evidence="4 5">
    <name type="scientific">Aquirufa rosea</name>
    <dbReference type="NCBI Taxonomy" id="2509241"/>
    <lineage>
        <taxon>Bacteria</taxon>
        <taxon>Pseudomonadati</taxon>
        <taxon>Bacteroidota</taxon>
        <taxon>Cytophagia</taxon>
        <taxon>Cytophagales</taxon>
        <taxon>Flectobacillaceae</taxon>
        <taxon>Aquirufa</taxon>
    </lineage>
</organism>
<gene>
    <name evidence="4" type="ORF">ESB04_03275</name>
</gene>
<reference evidence="4 5" key="1">
    <citation type="submission" date="2019-01" db="EMBL/GenBank/DDBJ databases">
        <title>Cytophagaceae bacterium strain CAR-16.</title>
        <authorList>
            <person name="Chen W.-M."/>
        </authorList>
    </citation>
    <scope>NUCLEOTIDE SEQUENCE [LARGE SCALE GENOMIC DNA]</scope>
    <source>
        <strain evidence="4 5">CAR-16</strain>
    </source>
</reference>
<keyword evidence="1" id="KW-0238">DNA-binding</keyword>
<feature type="transmembrane region" description="Helical" evidence="2">
    <location>
        <begin position="179"/>
        <end position="199"/>
    </location>
</feature>
<dbReference type="EMBL" id="SDHY01000002">
    <property type="protein sequence ID" value="RXK50684.1"/>
    <property type="molecule type" value="Genomic_DNA"/>
</dbReference>
<dbReference type="Proteomes" id="UP000289455">
    <property type="component" value="Unassembled WGS sequence"/>
</dbReference>
<dbReference type="RefSeq" id="WP_129026243.1">
    <property type="nucleotide sequence ID" value="NZ_SDHY01000002.1"/>
</dbReference>
<protein>
    <submittedName>
        <fullName evidence="4">AraC family transcriptional regulator</fullName>
    </submittedName>
</protein>
<keyword evidence="2" id="KW-1133">Transmembrane helix</keyword>
<feature type="domain" description="HTH araC/xylS-type" evidence="3">
    <location>
        <begin position="243"/>
        <end position="352"/>
    </location>
</feature>
<sequence length="357" mass="41398">MLVLTSAGNILPLTDIYIKFPYTYKIYSWAPICIGPFAYLYIKSVLHQSVVLLRKELLNFIPVLIYMVNRIPFYLLSQEEKKAFILNTIFDKSLYISEPEGMLPTNWAPFYRIFCLLIFSVLTFYELYKSKDKIFNLKLQIERNKEIFRFHLIIATVLFFGILVAFVGGVLHLNYNISVGRFILVSIWVEILVISLYLFCHPKILYGLTGWVQINNPVRSLNEAVEFVEPEEEITFVSIHKGRNIWSTINEHFEKSQSFTKIGYTISDLSMEVNIPIYLLSAVINQESGKNFNEFINDARVDYLKTFKSEDPNFANYSIEFIGKYVGFASRTSFITAVKKRTGLLPSEYLEKLASVD</sequence>
<proteinExistence type="predicted"/>
<evidence type="ECO:0000256" key="1">
    <source>
        <dbReference type="ARBA" id="ARBA00023125"/>
    </source>
</evidence>
<dbReference type="GO" id="GO:0043565">
    <property type="term" value="F:sequence-specific DNA binding"/>
    <property type="evidence" value="ECO:0007669"/>
    <property type="project" value="InterPro"/>
</dbReference>
<dbReference type="AlphaFoldDB" id="A0A4Q1C0V8"/>
<name>A0A4Q1C0V8_9BACT</name>
<evidence type="ECO:0000313" key="5">
    <source>
        <dbReference type="Proteomes" id="UP000289455"/>
    </source>
</evidence>
<dbReference type="Gene3D" id="1.10.10.60">
    <property type="entry name" value="Homeodomain-like"/>
    <property type="match status" value="1"/>
</dbReference>
<feature type="transmembrane region" description="Helical" evidence="2">
    <location>
        <begin position="148"/>
        <end position="173"/>
    </location>
</feature>
<dbReference type="SMART" id="SM00342">
    <property type="entry name" value="HTH_ARAC"/>
    <property type="match status" value="1"/>
</dbReference>
<dbReference type="InterPro" id="IPR018060">
    <property type="entry name" value="HTH_AraC"/>
</dbReference>
<accession>A0A4Q1C0V8</accession>
<evidence type="ECO:0000259" key="3">
    <source>
        <dbReference type="PROSITE" id="PS01124"/>
    </source>
</evidence>
<dbReference type="OrthoDB" id="5492415at2"/>
<dbReference type="Pfam" id="PF12833">
    <property type="entry name" value="HTH_18"/>
    <property type="match status" value="1"/>
</dbReference>
<evidence type="ECO:0000256" key="2">
    <source>
        <dbReference type="SAM" id="Phobius"/>
    </source>
</evidence>
<keyword evidence="5" id="KW-1185">Reference proteome</keyword>
<evidence type="ECO:0000313" key="4">
    <source>
        <dbReference type="EMBL" id="RXK50684.1"/>
    </source>
</evidence>
<feature type="transmembrane region" description="Helical" evidence="2">
    <location>
        <begin position="26"/>
        <end position="45"/>
    </location>
</feature>
<dbReference type="GO" id="GO:0003700">
    <property type="term" value="F:DNA-binding transcription factor activity"/>
    <property type="evidence" value="ECO:0007669"/>
    <property type="project" value="InterPro"/>
</dbReference>
<feature type="transmembrane region" description="Helical" evidence="2">
    <location>
        <begin position="57"/>
        <end position="76"/>
    </location>
</feature>
<keyword evidence="2" id="KW-0472">Membrane</keyword>